<protein>
    <submittedName>
        <fullName evidence="3">Uncharacterized protein</fullName>
    </submittedName>
</protein>
<name>A0AAN8X9K7_HALRR</name>
<evidence type="ECO:0000256" key="2">
    <source>
        <dbReference type="SAM" id="Phobius"/>
    </source>
</evidence>
<keyword evidence="2" id="KW-0472">Membrane</keyword>
<reference evidence="3 4" key="1">
    <citation type="submission" date="2023-11" db="EMBL/GenBank/DDBJ databases">
        <title>Halocaridina rubra genome assembly.</title>
        <authorList>
            <person name="Smith C."/>
        </authorList>
    </citation>
    <scope>NUCLEOTIDE SEQUENCE [LARGE SCALE GENOMIC DNA]</scope>
    <source>
        <strain evidence="3">EP-1</strain>
        <tissue evidence="3">Whole</tissue>
    </source>
</reference>
<dbReference type="AlphaFoldDB" id="A0AAN8X9K7"/>
<evidence type="ECO:0000313" key="4">
    <source>
        <dbReference type="Proteomes" id="UP001381693"/>
    </source>
</evidence>
<feature type="region of interest" description="Disordered" evidence="1">
    <location>
        <begin position="42"/>
        <end position="112"/>
    </location>
</feature>
<proteinExistence type="predicted"/>
<dbReference type="Proteomes" id="UP001381693">
    <property type="component" value="Unassembled WGS sequence"/>
</dbReference>
<comment type="caution">
    <text evidence="3">The sequence shown here is derived from an EMBL/GenBank/DDBJ whole genome shotgun (WGS) entry which is preliminary data.</text>
</comment>
<feature type="compositionally biased region" description="Basic and acidic residues" evidence="1">
    <location>
        <begin position="76"/>
        <end position="96"/>
    </location>
</feature>
<gene>
    <name evidence="3" type="ORF">SK128_022073</name>
</gene>
<keyword evidence="2" id="KW-0812">Transmembrane</keyword>
<feature type="region of interest" description="Disordered" evidence="1">
    <location>
        <begin position="780"/>
        <end position="826"/>
    </location>
</feature>
<keyword evidence="4" id="KW-1185">Reference proteome</keyword>
<keyword evidence="2" id="KW-1133">Transmembrane helix</keyword>
<feature type="compositionally biased region" description="Polar residues" evidence="1">
    <location>
        <begin position="454"/>
        <end position="475"/>
    </location>
</feature>
<feature type="transmembrane region" description="Helical" evidence="2">
    <location>
        <begin position="6"/>
        <end position="30"/>
    </location>
</feature>
<feature type="region of interest" description="Disordered" evidence="1">
    <location>
        <begin position="279"/>
        <end position="323"/>
    </location>
</feature>
<feature type="compositionally biased region" description="Basic and acidic residues" evidence="1">
    <location>
        <begin position="302"/>
        <end position="314"/>
    </location>
</feature>
<feature type="region of interest" description="Disordered" evidence="1">
    <location>
        <begin position="408"/>
        <end position="495"/>
    </location>
</feature>
<dbReference type="EMBL" id="JAXCGZ010006019">
    <property type="protein sequence ID" value="KAK7080262.1"/>
    <property type="molecule type" value="Genomic_DNA"/>
</dbReference>
<evidence type="ECO:0000256" key="1">
    <source>
        <dbReference type="SAM" id="MobiDB-lite"/>
    </source>
</evidence>
<feature type="compositionally biased region" description="Low complexity" evidence="1">
    <location>
        <begin position="788"/>
        <end position="801"/>
    </location>
</feature>
<evidence type="ECO:0000313" key="3">
    <source>
        <dbReference type="EMBL" id="KAK7080262.1"/>
    </source>
</evidence>
<accession>A0AAN8X9K7</accession>
<organism evidence="3 4">
    <name type="scientific">Halocaridina rubra</name>
    <name type="common">Hawaiian red shrimp</name>
    <dbReference type="NCBI Taxonomy" id="373956"/>
    <lineage>
        <taxon>Eukaryota</taxon>
        <taxon>Metazoa</taxon>
        <taxon>Ecdysozoa</taxon>
        <taxon>Arthropoda</taxon>
        <taxon>Crustacea</taxon>
        <taxon>Multicrustacea</taxon>
        <taxon>Malacostraca</taxon>
        <taxon>Eumalacostraca</taxon>
        <taxon>Eucarida</taxon>
        <taxon>Decapoda</taxon>
        <taxon>Pleocyemata</taxon>
        <taxon>Caridea</taxon>
        <taxon>Atyoidea</taxon>
        <taxon>Atyidae</taxon>
        <taxon>Halocaridina</taxon>
    </lineage>
</organism>
<sequence length="826" mass="89838">MSGGGLTAAGLIVLLLAFIGIGVGIYYAYICLRARPVRPREHTDCEDGPLIADPDVNGNHEDVPVEASAPVDDIPDEKSKALPNEHDGDDKWKNIAHDSNGPVDEMARKQPKEKEEVLVPIEVITEPAKLNHETEIAQVLKNVAPLGFAAPIVHFQKDGKHVQQESPKRVECADVEKAKPEIYHPVTSPVPVFVPVPSIGKKQVTDSDEEDGLLLQKCASHDDSLEPESCSELTTLSNKENRIQTEAISPSDKEEATTAEITLKKANHMKCDETLEDLTEDIPDNNQSTKPLDAASETDIYGWKKEESSVERSLDSTPEEELVSHKHQTVLMNEEVENLHSSGNLSDFEGEIGEPVITVPELNDHVENPQKVENHLAKEAEVLLGLPSDVNIDEPVKGAKYPEVVYLETSKPYPYEKELESSESSDDETSTHIEPSTDAGVDLEDADVKDTTEAKTNAVSSISEMQNLPEDSSTVIAHRNSENTSPFTEDTVTKDYKDDIQTKYDIHESVSPVIQVESSESPVNAAVPAKNDSLFFEATENTVVVSSDVPLEAESPYYVDPVDDGNTLAMIKEEGSVDADSDSTDTDTSEPEITHYTFSKEAPSASTSNILADEISTTLEPEVTKYSVIPELEETQIVDINSQIPKEESVEVSLTNNKTGVVGEKAVKLNPKLGSSTVIVNNSSQTPGQPLEVEMIPSLQTPEVCVISSGSESEGDEAEHEVKEEIVHVPVVRQSHAMNTATPEVSVHKNSEGNKTDLQRIAASDTICSEQKQQVTVVSIPQMAGDFSPHSSSLSPSSSSDLSDDELTQSSPTKSKIPRLIDRQGS</sequence>